<dbReference type="Gene3D" id="3.30.70.1170">
    <property type="entry name" value="Sun protein, domain 3"/>
    <property type="match status" value="1"/>
</dbReference>
<evidence type="ECO:0000313" key="13">
    <source>
        <dbReference type="EMBL" id="WWC90111.1"/>
    </source>
</evidence>
<dbReference type="Proteomes" id="UP001355207">
    <property type="component" value="Chromosome 6"/>
</dbReference>
<dbReference type="InterPro" id="IPR001678">
    <property type="entry name" value="MeTrfase_RsmB-F_NOP2_dom"/>
</dbReference>
<dbReference type="FunFam" id="3.30.70.1170:FF:000001">
    <property type="entry name" value="Ribosomal RNA methyltransferase Nop2"/>
    <property type="match status" value="1"/>
</dbReference>
<dbReference type="EMBL" id="CP144103">
    <property type="protein sequence ID" value="WWC90111.1"/>
    <property type="molecule type" value="Genomic_DNA"/>
</dbReference>
<dbReference type="SUPFAM" id="SSF53335">
    <property type="entry name" value="S-adenosyl-L-methionine-dependent methyltransferases"/>
    <property type="match status" value="1"/>
</dbReference>
<feature type="compositionally biased region" description="Acidic residues" evidence="11">
    <location>
        <begin position="152"/>
        <end position="235"/>
    </location>
</feature>
<dbReference type="PROSITE" id="PS51686">
    <property type="entry name" value="SAM_MT_RSMB_NOP"/>
    <property type="match status" value="1"/>
</dbReference>
<feature type="compositionally biased region" description="Acidic residues" evidence="11">
    <location>
        <begin position="68"/>
        <end position="77"/>
    </location>
</feature>
<dbReference type="GeneID" id="91095714"/>
<feature type="region of interest" description="Disordered" evidence="11">
    <location>
        <begin position="616"/>
        <end position="724"/>
    </location>
</feature>
<accession>A0AAX4JY33</accession>
<dbReference type="PROSITE" id="PS01153">
    <property type="entry name" value="NOL1_NOP2_SUN"/>
    <property type="match status" value="1"/>
</dbReference>
<dbReference type="GO" id="GO:0000470">
    <property type="term" value="P:maturation of LSU-rRNA"/>
    <property type="evidence" value="ECO:0007669"/>
    <property type="project" value="TreeGrafter"/>
</dbReference>
<dbReference type="GO" id="GO:0009383">
    <property type="term" value="F:rRNA (cytosine-C5-)-methyltransferase activity"/>
    <property type="evidence" value="ECO:0007669"/>
    <property type="project" value="TreeGrafter"/>
</dbReference>
<comment type="similarity">
    <text evidence="2 10">Belongs to the class I-like SAM-binding methyltransferase superfamily. RsmB/NOP family.</text>
</comment>
<keyword evidence="6 10" id="KW-0949">S-adenosyl-L-methionine</keyword>
<feature type="compositionally biased region" description="Basic residues" evidence="11">
    <location>
        <begin position="711"/>
        <end position="724"/>
    </location>
</feature>
<dbReference type="RefSeq" id="XP_066076874.1">
    <property type="nucleotide sequence ID" value="XM_066220777.1"/>
</dbReference>
<reference evidence="13 14" key="1">
    <citation type="submission" date="2024-01" db="EMBL/GenBank/DDBJ databases">
        <title>Comparative genomics of Cryptococcus and Kwoniella reveals pathogenesis evolution and contrasting modes of karyotype evolution via chromosome fusion or intercentromeric recombination.</title>
        <authorList>
            <person name="Coelho M.A."/>
            <person name="David-Palma M."/>
            <person name="Shea T."/>
            <person name="Bowers K."/>
            <person name="McGinley-Smith S."/>
            <person name="Mohammad A.W."/>
            <person name="Gnirke A."/>
            <person name="Yurkov A.M."/>
            <person name="Nowrousian M."/>
            <person name="Sun S."/>
            <person name="Cuomo C.A."/>
            <person name="Heitman J."/>
        </authorList>
    </citation>
    <scope>NUCLEOTIDE SEQUENCE [LARGE SCALE GENOMIC DNA]</scope>
    <source>
        <strain evidence="13 14">CBS 6074</strain>
    </source>
</reference>
<keyword evidence="7 10" id="KW-0694">RNA-binding</keyword>
<feature type="active site" description="Nucleophile" evidence="10">
    <location>
        <position position="541"/>
    </location>
</feature>
<dbReference type="Pfam" id="PF01189">
    <property type="entry name" value="Methyltr_RsmB-F"/>
    <property type="match status" value="1"/>
</dbReference>
<feature type="compositionally biased region" description="Acidic residues" evidence="11">
    <location>
        <begin position="127"/>
        <end position="141"/>
    </location>
</feature>
<dbReference type="InterPro" id="IPR023267">
    <property type="entry name" value="RCMT"/>
</dbReference>
<dbReference type="InterPro" id="IPR011023">
    <property type="entry name" value="Nop2p"/>
</dbReference>
<evidence type="ECO:0000256" key="2">
    <source>
        <dbReference type="ARBA" id="ARBA00007494"/>
    </source>
</evidence>
<dbReference type="GO" id="GO:0070475">
    <property type="term" value="P:rRNA base methylation"/>
    <property type="evidence" value="ECO:0007669"/>
    <property type="project" value="TreeGrafter"/>
</dbReference>
<evidence type="ECO:0000256" key="3">
    <source>
        <dbReference type="ARBA" id="ARBA00022517"/>
    </source>
</evidence>
<evidence type="ECO:0000256" key="11">
    <source>
        <dbReference type="SAM" id="MobiDB-lite"/>
    </source>
</evidence>
<gene>
    <name evidence="13" type="ORF">L201_005044</name>
</gene>
<feature type="binding site" evidence="10">
    <location>
        <position position="440"/>
    </location>
    <ligand>
        <name>S-adenosyl-L-methionine</name>
        <dbReference type="ChEBI" id="CHEBI:59789"/>
    </ligand>
</feature>
<evidence type="ECO:0000256" key="10">
    <source>
        <dbReference type="PROSITE-ProRule" id="PRU01023"/>
    </source>
</evidence>
<dbReference type="InterPro" id="IPR029063">
    <property type="entry name" value="SAM-dependent_MTases_sf"/>
</dbReference>
<keyword evidence="5 10" id="KW-0808">Transferase</keyword>
<dbReference type="InterPro" id="IPR023273">
    <property type="entry name" value="RCMT_NOP2"/>
</dbReference>
<evidence type="ECO:0000256" key="4">
    <source>
        <dbReference type="ARBA" id="ARBA00022603"/>
    </source>
</evidence>
<comment type="subcellular location">
    <subcellularLocation>
        <location evidence="1">Nucleus</location>
        <location evidence="1">Nucleolus</location>
    </subcellularLocation>
</comment>
<evidence type="ECO:0000259" key="12">
    <source>
        <dbReference type="PROSITE" id="PS51686"/>
    </source>
</evidence>
<sequence>MGRRAKNKQGDVKPLPGTVPDKSSTSRRQQSKKKKAPSTKNDSKSIKSQKGSLKKPLPAHRQKKVDIIDEDDSDLDEALQPGEFSDEDVDEEETVKVKSIKKGKKPASSDDEEVEERSGPVKQLEFSDSEAEDEDLNDDGEALPLGQHAFDLDEAPSDEDDDEEELGDEFDMEGSDDEEMLDDEFDDEDDEEDKEGDSAFDSDEDAEMAAVEEDDGSENEEDDGIQTNLEDDLEETYTLPAVDRGGEEEEIEHGTSLRDVEQRMRWLVGVCLSKDDKMSKGVPGKSRSDHLLQLQHDIATYFGYNTFLVGKLMKLFAADEALAFFESNESPRPVTIRANTLRTRRRDLAQSLINRGVNLEPIGKWSKVGLQIFESPVPIGATPEYLAGHYMLQAASSFLPVIALSPQPNERILDMASAPGGKTTYISALLQNTGQIFANDSNKLRTKSLTANIHRMGCKNVIVCNYDAREFPKVIGGFDRVLLDAPCSGTGVISKDASVKVNKTERDFQLLAHLQKQLILCAIDSVNPNSTTGGYVVYSTCSVTVDENESVVDYALRKRPNVKLVETGLEFGVPGFKSFEGKNFNPTVSLTRRFYPHKHNMDGFFVAKFKVEKRKKGSKSTGTAKDEEDDDVAQQQPIKKLNDEGMIVEQEEVGDISKFDNDEDEALIEESKRKALKKKGIKISTKSTKPTTSSAKTSESNSTSNGQIKVPKGKKVTEKRRSKA</sequence>
<feature type="compositionally biased region" description="Low complexity" evidence="11">
    <location>
        <begin position="682"/>
        <end position="704"/>
    </location>
</feature>
<keyword evidence="8" id="KW-0539">Nucleus</keyword>
<evidence type="ECO:0000313" key="14">
    <source>
        <dbReference type="Proteomes" id="UP001355207"/>
    </source>
</evidence>
<dbReference type="InterPro" id="IPR018314">
    <property type="entry name" value="RsmB/NOL1/NOP2-like_CS"/>
</dbReference>
<feature type="compositionally biased region" description="Acidic residues" evidence="11">
    <location>
        <begin position="84"/>
        <end position="93"/>
    </location>
</feature>
<evidence type="ECO:0000256" key="7">
    <source>
        <dbReference type="ARBA" id="ARBA00022884"/>
    </source>
</evidence>
<dbReference type="GO" id="GO:0003723">
    <property type="term" value="F:RNA binding"/>
    <property type="evidence" value="ECO:0007669"/>
    <property type="project" value="UniProtKB-UniRule"/>
</dbReference>
<dbReference type="PANTHER" id="PTHR22807:SF30">
    <property type="entry name" value="28S RRNA (CYTOSINE(4447)-C(5))-METHYLTRANSFERASE-RELATED"/>
    <property type="match status" value="1"/>
</dbReference>
<organism evidence="13 14">
    <name type="scientific">Kwoniella dendrophila CBS 6074</name>
    <dbReference type="NCBI Taxonomy" id="1295534"/>
    <lineage>
        <taxon>Eukaryota</taxon>
        <taxon>Fungi</taxon>
        <taxon>Dikarya</taxon>
        <taxon>Basidiomycota</taxon>
        <taxon>Agaricomycotina</taxon>
        <taxon>Tremellomycetes</taxon>
        <taxon>Tremellales</taxon>
        <taxon>Cryptococcaceae</taxon>
        <taxon>Kwoniella</taxon>
    </lineage>
</organism>
<dbReference type="Gene3D" id="3.40.50.150">
    <property type="entry name" value="Vaccinia Virus protein VP39"/>
    <property type="match status" value="1"/>
</dbReference>
<dbReference type="PRINTS" id="PR02008">
    <property type="entry name" value="RCMTFAMILY"/>
</dbReference>
<evidence type="ECO:0000256" key="6">
    <source>
        <dbReference type="ARBA" id="ARBA00022691"/>
    </source>
</evidence>
<feature type="binding site" evidence="10">
    <location>
        <position position="467"/>
    </location>
    <ligand>
        <name>S-adenosyl-L-methionine</name>
        <dbReference type="ChEBI" id="CHEBI:59789"/>
    </ligand>
</feature>
<dbReference type="InterPro" id="IPR049560">
    <property type="entry name" value="MeTrfase_RsmB-F_NOP2_cat"/>
</dbReference>
<dbReference type="GO" id="GO:0005730">
    <property type="term" value="C:nucleolus"/>
    <property type="evidence" value="ECO:0007669"/>
    <property type="project" value="UniProtKB-SubCell"/>
</dbReference>
<dbReference type="AlphaFoldDB" id="A0AAX4JY33"/>
<feature type="domain" description="SAM-dependent MTase RsmB/NOP-type" evidence="12">
    <location>
        <begin position="324"/>
        <end position="612"/>
    </location>
</feature>
<dbReference type="PANTHER" id="PTHR22807">
    <property type="entry name" value="NOP2 YEAST -RELATED NOL1/NOP2/FMU SUN DOMAIN-CONTAINING"/>
    <property type="match status" value="1"/>
</dbReference>
<proteinExistence type="inferred from homology"/>
<feature type="binding site" evidence="10">
    <location>
        <begin position="416"/>
        <end position="422"/>
    </location>
    <ligand>
        <name>S-adenosyl-L-methionine</name>
        <dbReference type="ChEBI" id="CHEBI:59789"/>
    </ligand>
</feature>
<name>A0AAX4JY33_9TREE</name>
<evidence type="ECO:0000256" key="1">
    <source>
        <dbReference type="ARBA" id="ARBA00004604"/>
    </source>
</evidence>
<protein>
    <recommendedName>
        <fullName evidence="9">Nucleolar protein 2</fullName>
    </recommendedName>
</protein>
<evidence type="ECO:0000256" key="8">
    <source>
        <dbReference type="ARBA" id="ARBA00023242"/>
    </source>
</evidence>
<dbReference type="PRINTS" id="PR02012">
    <property type="entry name" value="RCMTNOP2"/>
</dbReference>
<evidence type="ECO:0000256" key="9">
    <source>
        <dbReference type="ARBA" id="ARBA00082314"/>
    </source>
</evidence>
<dbReference type="FunFam" id="3.40.50.150:FF:000325">
    <property type="entry name" value="Ribosomal RNA methyltransferase Nop2"/>
    <property type="match status" value="1"/>
</dbReference>
<feature type="binding site" evidence="10">
    <location>
        <position position="484"/>
    </location>
    <ligand>
        <name>S-adenosyl-L-methionine</name>
        <dbReference type="ChEBI" id="CHEBI:59789"/>
    </ligand>
</feature>
<keyword evidence="14" id="KW-1185">Reference proteome</keyword>
<dbReference type="NCBIfam" id="TIGR00446">
    <property type="entry name" value="nop2p"/>
    <property type="match status" value="1"/>
</dbReference>
<keyword evidence="4 10" id="KW-0489">Methyltransferase</keyword>
<feature type="region of interest" description="Disordered" evidence="11">
    <location>
        <begin position="1"/>
        <end position="257"/>
    </location>
</feature>
<evidence type="ECO:0000256" key="5">
    <source>
        <dbReference type="ARBA" id="ARBA00022679"/>
    </source>
</evidence>
<keyword evidence="3" id="KW-0690">Ribosome biogenesis</keyword>